<evidence type="ECO:0000256" key="1">
    <source>
        <dbReference type="ARBA" id="ARBA00009420"/>
    </source>
</evidence>
<dbReference type="InterPro" id="IPR016024">
    <property type="entry name" value="ARM-type_fold"/>
</dbReference>
<dbReference type="PANTHER" id="PTHR12904:SF23">
    <property type="entry name" value="PROTEIN ZER-1 HOMOLOG"/>
    <property type="match status" value="1"/>
</dbReference>
<dbReference type="SUPFAM" id="SSF48371">
    <property type="entry name" value="ARM repeat"/>
    <property type="match status" value="1"/>
</dbReference>
<dbReference type="FunFam" id="1.25.10.10:FF:000111">
    <property type="entry name" value="Protein zer-1 homolog"/>
    <property type="match status" value="1"/>
</dbReference>
<reference evidence="9" key="1">
    <citation type="submission" date="2017-10" db="EMBL/GenBank/DDBJ databases">
        <title>Transcriptome Assembly of Sugarcane Aphid Adults.</title>
        <authorList>
            <person name="Scully E.D."/>
            <person name="Palmer N.A."/>
            <person name="Geib S.M."/>
            <person name="Sarath G."/>
            <person name="Sattler S.E."/>
        </authorList>
    </citation>
    <scope>NUCLEOTIDE SEQUENCE</scope>
    <source>
        <tissue evidence="9">Whole body</tissue>
    </source>
</reference>
<evidence type="ECO:0000259" key="7">
    <source>
        <dbReference type="Pfam" id="PF22964"/>
    </source>
</evidence>
<dbReference type="RefSeq" id="XP_025201275.1">
    <property type="nucleotide sequence ID" value="XM_025345490.1"/>
</dbReference>
<sequence length="784" mass="89002">MNQTERNLIPIKFKHKEERVPESLFCLCLKYVARNLDTLCKEMPDGYILHDGLALPSEICEPFIETYQNNGGEIFDRFAHLFKDVTRTNLRSVHISNSSITDNGLEYLLCHELNELSLINCQNLTIKSYVNIFQHAANLRSLTIGPNVQITPFNKPSDIELIPEKLLPSTIYKEAPNLKHFVLRAISETPFSVDNVYLEAMVNKFIHLRVLDLSYCLGIGNLQCVCRLTSLHTLILFDVPHLQNNDAILSVCALRTLVVLDVSQTETFPDQGVYNDENRVLSLLMHCLPNLMSLDISGTNLAGKGTAEHSMCESLSGKKSDIPGLESRVDNPLEFLGLYHTQHNACRRHDIPAKIISGDASEEQIFNAAASCMDKPKLLQNILNDLYHLLRYDQCTQIDRALDIVLEALTRYVKEKLIQISGSATLFYIVKNKDRPLLLNDITVKRRIITTLLTGMDYHNYDETMMRNGCLTLCQLRIPQDVMFEFKRLVQMLLHIVSTSDHEGFVQRIGIYLLNSVACQVNNKQKNELGDAGAIKKMMAIIKDRLHRRVCDDVLEVAWSTMWNVTDEAPKNCKRFLDGNGMKYFLGCLTTFPDKNELMRNMMGLLGNVAEVSELRSRLMQGHFIKVFSDLLFSTQDGIEVSYNAAGVIAHLASDGQKSWVIKTPSRYKVLDRMTKAIQNWNLDADRNINYRSFEPILQLAQVRHTPQCAHWAAWALANLTKVYPEKYCSIVIAEGGLRIMSELLEENSLLQDNQPPGVIHSLAQTVINQCLMYMKNTVEESSP</sequence>
<evidence type="ECO:0000313" key="9">
    <source>
        <dbReference type="EMBL" id="MBW15564.1"/>
    </source>
</evidence>
<dbReference type="EMBL" id="GFXV01003759">
    <property type="protein sequence ID" value="MBW15564.1"/>
    <property type="molecule type" value="Transcribed_RNA"/>
</dbReference>
<feature type="domain" description="Protein zer-1 homolog-like C-terminal" evidence="7">
    <location>
        <begin position="411"/>
        <end position="771"/>
    </location>
</feature>
<dbReference type="PANTHER" id="PTHR12904">
    <property type="match status" value="1"/>
</dbReference>
<dbReference type="GO" id="GO:0031462">
    <property type="term" value="C:Cul2-RING ubiquitin ligase complex"/>
    <property type="evidence" value="ECO:0007669"/>
    <property type="project" value="TreeGrafter"/>
</dbReference>
<dbReference type="Pfam" id="PF22964">
    <property type="entry name" value="ZER1-like_2nd"/>
    <property type="match status" value="1"/>
</dbReference>
<dbReference type="InterPro" id="IPR055142">
    <property type="entry name" value="ZER1-like_C"/>
</dbReference>
<dbReference type="OrthoDB" id="5783533at2759"/>
<dbReference type="InterPro" id="IPR001611">
    <property type="entry name" value="Leu-rich_rpt"/>
</dbReference>
<evidence type="ECO:0000256" key="4">
    <source>
        <dbReference type="ARBA" id="ARBA00022786"/>
    </source>
</evidence>
<protein>
    <recommendedName>
        <fullName evidence="5">Protein zer-1 homolog</fullName>
    </recommendedName>
    <alternativeName>
        <fullName evidence="6">Zyg-11 homolog B-like protein</fullName>
    </alternativeName>
</protein>
<keyword evidence="2" id="KW-0433">Leucine-rich repeat</keyword>
<evidence type="ECO:0000256" key="6">
    <source>
        <dbReference type="ARBA" id="ARBA00081214"/>
    </source>
</evidence>
<keyword evidence="3" id="KW-0677">Repeat</keyword>
<proteinExistence type="inferred from homology"/>
<dbReference type="GeneID" id="112598850"/>
<name>A0A2H8TN10_9HEMI</name>
<dbReference type="Pfam" id="PF25013">
    <property type="entry name" value="LRR_Zer-1"/>
    <property type="match status" value="1"/>
</dbReference>
<evidence type="ECO:0000256" key="3">
    <source>
        <dbReference type="ARBA" id="ARBA00022737"/>
    </source>
</evidence>
<dbReference type="Gene3D" id="3.80.10.10">
    <property type="entry name" value="Ribonuclease Inhibitor"/>
    <property type="match status" value="1"/>
</dbReference>
<evidence type="ECO:0000259" key="8">
    <source>
        <dbReference type="Pfam" id="PF25013"/>
    </source>
</evidence>
<dbReference type="Pfam" id="PF13516">
    <property type="entry name" value="LRR_6"/>
    <property type="match status" value="1"/>
</dbReference>
<dbReference type="Gene3D" id="1.25.10.10">
    <property type="entry name" value="Leucine-rich Repeat Variant"/>
    <property type="match status" value="1"/>
</dbReference>
<evidence type="ECO:0000256" key="2">
    <source>
        <dbReference type="ARBA" id="ARBA00022614"/>
    </source>
</evidence>
<dbReference type="SUPFAM" id="SSF52047">
    <property type="entry name" value="RNI-like"/>
    <property type="match status" value="1"/>
</dbReference>
<dbReference type="InterPro" id="IPR032675">
    <property type="entry name" value="LRR_dom_sf"/>
</dbReference>
<dbReference type="InterPro" id="IPR056845">
    <property type="entry name" value="LRR_Zer-1"/>
</dbReference>
<comment type="similarity">
    <text evidence="1">Belongs to the zyg-11 family.</text>
</comment>
<dbReference type="InterPro" id="IPR051341">
    <property type="entry name" value="Zyg-11_UBL_adapter"/>
</dbReference>
<accession>A0A2H8TN10</accession>
<dbReference type="InterPro" id="IPR011989">
    <property type="entry name" value="ARM-like"/>
</dbReference>
<organism evidence="9">
    <name type="scientific">Melanaphis sacchari</name>
    <dbReference type="NCBI Taxonomy" id="742174"/>
    <lineage>
        <taxon>Eukaryota</taxon>
        <taxon>Metazoa</taxon>
        <taxon>Ecdysozoa</taxon>
        <taxon>Arthropoda</taxon>
        <taxon>Hexapoda</taxon>
        <taxon>Insecta</taxon>
        <taxon>Pterygota</taxon>
        <taxon>Neoptera</taxon>
        <taxon>Paraneoptera</taxon>
        <taxon>Hemiptera</taxon>
        <taxon>Sternorrhyncha</taxon>
        <taxon>Aphidomorpha</taxon>
        <taxon>Aphidoidea</taxon>
        <taxon>Aphididae</taxon>
        <taxon>Aphidini</taxon>
        <taxon>Melanaphis</taxon>
    </lineage>
</organism>
<feature type="domain" description="Zer-1-like leucine-rich repeats region" evidence="8">
    <location>
        <begin position="201"/>
        <end position="341"/>
    </location>
</feature>
<dbReference type="AlphaFoldDB" id="A0A2H8TN10"/>
<evidence type="ECO:0000256" key="5">
    <source>
        <dbReference type="ARBA" id="ARBA00067612"/>
    </source>
</evidence>
<keyword evidence="4" id="KW-0833">Ubl conjugation pathway</keyword>